<keyword evidence="3" id="KW-1185">Reference proteome</keyword>
<accession>R0GEL4</accession>
<sequence>MHALPSQKSRIPFLFIPSQQIENPFPTRNNACTTKPIIKDPFFFSFLSTILGSFMFLARRFIPSQQLVTMHALPTQ</sequence>
<evidence type="ECO:0000313" key="2">
    <source>
        <dbReference type="EMBL" id="EOA34066.1"/>
    </source>
</evidence>
<name>R0GEL4_9BRAS</name>
<reference evidence="3" key="1">
    <citation type="journal article" date="2013" name="Nat. Genet.">
        <title>The Capsella rubella genome and the genomic consequences of rapid mating system evolution.</title>
        <authorList>
            <person name="Slotte T."/>
            <person name="Hazzouri K.M."/>
            <person name="Agren J.A."/>
            <person name="Koenig D."/>
            <person name="Maumus F."/>
            <person name="Guo Y.L."/>
            <person name="Steige K."/>
            <person name="Platts A.E."/>
            <person name="Escobar J.S."/>
            <person name="Newman L.K."/>
            <person name="Wang W."/>
            <person name="Mandakova T."/>
            <person name="Vello E."/>
            <person name="Smith L.M."/>
            <person name="Henz S.R."/>
            <person name="Steffen J."/>
            <person name="Takuno S."/>
            <person name="Brandvain Y."/>
            <person name="Coop G."/>
            <person name="Andolfatto P."/>
            <person name="Hu T.T."/>
            <person name="Blanchette M."/>
            <person name="Clark R.M."/>
            <person name="Quesneville H."/>
            <person name="Nordborg M."/>
            <person name="Gaut B.S."/>
            <person name="Lysak M.A."/>
            <person name="Jenkins J."/>
            <person name="Grimwood J."/>
            <person name="Chapman J."/>
            <person name="Prochnik S."/>
            <person name="Shu S."/>
            <person name="Rokhsar D."/>
            <person name="Schmutz J."/>
            <person name="Weigel D."/>
            <person name="Wright S.I."/>
        </authorList>
    </citation>
    <scope>NUCLEOTIDE SEQUENCE [LARGE SCALE GENOMIC DNA]</scope>
    <source>
        <strain evidence="3">cv. Monte Gargano</strain>
    </source>
</reference>
<proteinExistence type="predicted"/>
<feature type="transmembrane region" description="Helical" evidence="1">
    <location>
        <begin position="42"/>
        <end position="62"/>
    </location>
</feature>
<keyword evidence="1" id="KW-0812">Transmembrane</keyword>
<dbReference type="Proteomes" id="UP000029121">
    <property type="component" value="Unassembled WGS sequence"/>
</dbReference>
<organism evidence="2 3">
    <name type="scientific">Capsella rubella</name>
    <dbReference type="NCBI Taxonomy" id="81985"/>
    <lineage>
        <taxon>Eukaryota</taxon>
        <taxon>Viridiplantae</taxon>
        <taxon>Streptophyta</taxon>
        <taxon>Embryophyta</taxon>
        <taxon>Tracheophyta</taxon>
        <taxon>Spermatophyta</taxon>
        <taxon>Magnoliopsida</taxon>
        <taxon>eudicotyledons</taxon>
        <taxon>Gunneridae</taxon>
        <taxon>Pentapetalae</taxon>
        <taxon>rosids</taxon>
        <taxon>malvids</taxon>
        <taxon>Brassicales</taxon>
        <taxon>Brassicaceae</taxon>
        <taxon>Camelineae</taxon>
        <taxon>Capsella</taxon>
    </lineage>
</organism>
<keyword evidence="1" id="KW-0472">Membrane</keyword>
<dbReference type="AlphaFoldDB" id="R0GEL4"/>
<dbReference type="EMBL" id="KB870806">
    <property type="protein sequence ID" value="EOA34066.1"/>
    <property type="molecule type" value="Genomic_DNA"/>
</dbReference>
<evidence type="ECO:0000256" key="1">
    <source>
        <dbReference type="SAM" id="Phobius"/>
    </source>
</evidence>
<evidence type="ECO:0000313" key="3">
    <source>
        <dbReference type="Proteomes" id="UP000029121"/>
    </source>
</evidence>
<keyword evidence="1" id="KW-1133">Transmembrane helix</keyword>
<gene>
    <name evidence="2" type="ORF">CARUB_v10021565mg</name>
</gene>
<protein>
    <submittedName>
        <fullName evidence="2">Uncharacterized protein</fullName>
    </submittedName>
</protein>